<proteinExistence type="predicted"/>
<sequence length="544" mass="57945">MSATATQSTTTTVAPAPAPSYAFLSQPPPQKKCPTQPLPSPPRRVPSSPCSPVSGRRRSATTSVITAWVANVQPGSPAPYSPRRRPSITSTRRPSISPRIGSRRPSVSSVRGPSASFLNFFDTPTTTASRLTPSVKDFKLDLTAVGYTSVFVHIPTTPSSALPTFRAPPVPPIPKTPARGLKHFRSLSALKPIRNRSKSTVMPSSPSKPQSSKHAKSSKTQAPPSATAVSSSKKHKYAKYRPAPLAAELALAQFADGGSLEDNIKRLTEAKARAGGAVRVDGQLVGVGDVWRDGAGGVWWDQDEEWEYAHLLGGAHDYAGREKDWVRFGESSSRGSVSEAADGLRRGSVSSQDSDLDPRYAMQTDDDLAAYGDALGPGAMRKPGVSVLALPARTRRTAKHLRKPEFLLDSFPVPAAPESAPHTPKSTSRDAPGKTRRRPAPLTLEPPSPAFKCPTNPLDAEEVRREFIENSFAPAPKPAAAAKPAVRLTSTSAKAKAPAPAPTRIEARIDVTVKKGLTKQELSSGKLSTMRGLLRVMGGKKADI</sequence>
<feature type="compositionally biased region" description="Low complexity" evidence="1">
    <location>
        <begin position="1"/>
        <end position="22"/>
    </location>
</feature>
<dbReference type="EMBL" id="KB445794">
    <property type="protein sequence ID" value="EMD38967.1"/>
    <property type="molecule type" value="Genomic_DNA"/>
</dbReference>
<organism evidence="2 3">
    <name type="scientific">Ceriporiopsis subvermispora (strain B)</name>
    <name type="common">White-rot fungus</name>
    <name type="synonym">Gelatoporia subvermispora</name>
    <dbReference type="NCBI Taxonomy" id="914234"/>
    <lineage>
        <taxon>Eukaryota</taxon>
        <taxon>Fungi</taxon>
        <taxon>Dikarya</taxon>
        <taxon>Basidiomycota</taxon>
        <taxon>Agaricomycotina</taxon>
        <taxon>Agaricomycetes</taxon>
        <taxon>Polyporales</taxon>
        <taxon>Gelatoporiaceae</taxon>
        <taxon>Gelatoporia</taxon>
    </lineage>
</organism>
<feature type="region of interest" description="Disordered" evidence="1">
    <location>
        <begin position="409"/>
        <end position="455"/>
    </location>
</feature>
<reference evidence="2 3" key="1">
    <citation type="journal article" date="2012" name="Proc. Natl. Acad. Sci. U.S.A.">
        <title>Comparative genomics of Ceriporiopsis subvermispora and Phanerochaete chrysosporium provide insight into selective ligninolysis.</title>
        <authorList>
            <person name="Fernandez-Fueyo E."/>
            <person name="Ruiz-Duenas F.J."/>
            <person name="Ferreira P."/>
            <person name="Floudas D."/>
            <person name="Hibbett D.S."/>
            <person name="Canessa P."/>
            <person name="Larrondo L.F."/>
            <person name="James T.Y."/>
            <person name="Seelenfreund D."/>
            <person name="Lobos S."/>
            <person name="Polanco R."/>
            <person name="Tello M."/>
            <person name="Honda Y."/>
            <person name="Watanabe T."/>
            <person name="Watanabe T."/>
            <person name="Ryu J.S."/>
            <person name="Kubicek C.P."/>
            <person name="Schmoll M."/>
            <person name="Gaskell J."/>
            <person name="Hammel K.E."/>
            <person name="St John F.J."/>
            <person name="Vanden Wymelenberg A."/>
            <person name="Sabat G."/>
            <person name="Splinter BonDurant S."/>
            <person name="Syed K."/>
            <person name="Yadav J.S."/>
            <person name="Doddapaneni H."/>
            <person name="Subramanian V."/>
            <person name="Lavin J.L."/>
            <person name="Oguiza J.A."/>
            <person name="Perez G."/>
            <person name="Pisabarro A.G."/>
            <person name="Ramirez L."/>
            <person name="Santoyo F."/>
            <person name="Master E."/>
            <person name="Coutinho P.M."/>
            <person name="Henrissat B."/>
            <person name="Lombard V."/>
            <person name="Magnuson J.K."/>
            <person name="Kuees U."/>
            <person name="Hori C."/>
            <person name="Igarashi K."/>
            <person name="Samejima M."/>
            <person name="Held B.W."/>
            <person name="Barry K.W."/>
            <person name="LaButti K.M."/>
            <person name="Lapidus A."/>
            <person name="Lindquist E.A."/>
            <person name="Lucas S.M."/>
            <person name="Riley R."/>
            <person name="Salamov A.A."/>
            <person name="Hoffmeister D."/>
            <person name="Schwenk D."/>
            <person name="Hadar Y."/>
            <person name="Yarden O."/>
            <person name="de Vries R.P."/>
            <person name="Wiebenga A."/>
            <person name="Stenlid J."/>
            <person name="Eastwood D."/>
            <person name="Grigoriev I.V."/>
            <person name="Berka R.M."/>
            <person name="Blanchette R.A."/>
            <person name="Kersten P."/>
            <person name="Martinez A.T."/>
            <person name="Vicuna R."/>
            <person name="Cullen D."/>
        </authorList>
    </citation>
    <scope>NUCLEOTIDE SEQUENCE [LARGE SCALE GENOMIC DNA]</scope>
    <source>
        <strain evidence="2 3">B</strain>
    </source>
</reference>
<dbReference type="AlphaFoldDB" id="M2RKI9"/>
<dbReference type="OrthoDB" id="3233731at2759"/>
<feature type="compositionally biased region" description="Pro residues" evidence="1">
    <location>
        <begin position="166"/>
        <end position="175"/>
    </location>
</feature>
<feature type="region of interest" description="Disordered" evidence="1">
    <location>
        <begin position="186"/>
        <end position="235"/>
    </location>
</feature>
<feature type="compositionally biased region" description="Low complexity" evidence="1">
    <location>
        <begin position="87"/>
        <end position="114"/>
    </location>
</feature>
<evidence type="ECO:0000313" key="2">
    <source>
        <dbReference type="EMBL" id="EMD38967.1"/>
    </source>
</evidence>
<feature type="region of interest" description="Disordered" evidence="1">
    <location>
        <begin position="1"/>
        <end position="121"/>
    </location>
</feature>
<evidence type="ECO:0000313" key="3">
    <source>
        <dbReference type="Proteomes" id="UP000016930"/>
    </source>
</evidence>
<feature type="region of interest" description="Disordered" evidence="1">
    <location>
        <begin position="162"/>
        <end position="181"/>
    </location>
</feature>
<feature type="compositionally biased region" description="Polar residues" evidence="1">
    <location>
        <begin position="220"/>
        <end position="231"/>
    </location>
</feature>
<protein>
    <submittedName>
        <fullName evidence="2">Uncharacterized protein</fullName>
    </submittedName>
</protein>
<feature type="compositionally biased region" description="Low complexity" evidence="1">
    <location>
        <begin position="45"/>
        <end position="54"/>
    </location>
</feature>
<accession>M2RKI9</accession>
<keyword evidence="3" id="KW-1185">Reference proteome</keyword>
<evidence type="ECO:0000256" key="1">
    <source>
        <dbReference type="SAM" id="MobiDB-lite"/>
    </source>
</evidence>
<name>M2RKI9_CERS8</name>
<feature type="region of interest" description="Disordered" evidence="1">
    <location>
        <begin position="330"/>
        <end position="359"/>
    </location>
</feature>
<dbReference type="Proteomes" id="UP000016930">
    <property type="component" value="Unassembled WGS sequence"/>
</dbReference>
<dbReference type="HOGENOM" id="CLU_491847_0_0_1"/>
<gene>
    <name evidence="2" type="ORF">CERSUDRAFT_112682</name>
</gene>
<feature type="compositionally biased region" description="Pro residues" evidence="1">
    <location>
        <begin position="26"/>
        <end position="44"/>
    </location>
</feature>